<feature type="transmembrane region" description="Helical" evidence="1">
    <location>
        <begin position="189"/>
        <end position="210"/>
    </location>
</feature>
<evidence type="ECO:0000313" key="2">
    <source>
        <dbReference type="EMBL" id="ANU75759.1"/>
    </source>
</evidence>
<feature type="transmembrane region" description="Helical" evidence="1">
    <location>
        <begin position="138"/>
        <end position="158"/>
    </location>
</feature>
<protein>
    <submittedName>
        <fullName evidence="2">Uncharacterized protein</fullName>
    </submittedName>
</protein>
<keyword evidence="1" id="KW-0812">Transmembrane</keyword>
<reference evidence="2" key="1">
    <citation type="submission" date="2017-04" db="EMBL/GenBank/DDBJ databases">
        <title>Complete Genome Sequences of Twelve Strains of a Stable Defined Moderately Diverse Mouse Microbiota 2 (sDMDMm2).</title>
        <authorList>
            <person name="Uchimura Y."/>
            <person name="Wyss M."/>
            <person name="Brugiroux S."/>
            <person name="Limenitakis J.P."/>
            <person name="Stecher B."/>
            <person name="McCoy K.D."/>
            <person name="Macpherson A.J."/>
        </authorList>
    </citation>
    <scope>NUCLEOTIDE SEQUENCE</scope>
    <source>
        <strain evidence="2">YL58</strain>
    </source>
</reference>
<organism evidence="2 3">
    <name type="scientific">Blautia pseudococcoides</name>
    <dbReference type="NCBI Taxonomy" id="1796616"/>
    <lineage>
        <taxon>Bacteria</taxon>
        <taxon>Bacillati</taxon>
        <taxon>Bacillota</taxon>
        <taxon>Clostridia</taxon>
        <taxon>Lachnospirales</taxon>
        <taxon>Lachnospiraceae</taxon>
        <taxon>Blautia</taxon>
    </lineage>
</organism>
<sequence>MADSFNKDKLNVLLPLTKQKETEKYEAFASEAYSLEANVILYDDAILEIYSYNARVGTGNFGRIESPVILALPDELMSGIFIKSYCSKGSYFLKTKTDDPYLELQPILKKTGIDKVTPQTPYISSNFNEILDQQFQMLILYGSQTLILSIGLLCLIIFTGKLYCENYRDRLACRLFEGYTLELCMQKHFVLTFVNYIVSMLAIYVIGKMVNMTINGYIPVFTLVLDIICTIILCKKYTMKNLHEVLKGAE</sequence>
<dbReference type="STRING" id="1796616.A4V09_08230"/>
<dbReference type="EMBL" id="CP015405">
    <property type="protein sequence ID" value="ANU75759.1"/>
    <property type="molecule type" value="Genomic_DNA"/>
</dbReference>
<accession>A0A1C7IB67</accession>
<evidence type="ECO:0000256" key="1">
    <source>
        <dbReference type="SAM" id="Phobius"/>
    </source>
</evidence>
<keyword evidence="1" id="KW-1133">Transmembrane helix</keyword>
<dbReference type="KEGG" id="byl:A4V09_08230"/>
<feature type="transmembrane region" description="Helical" evidence="1">
    <location>
        <begin position="216"/>
        <end position="234"/>
    </location>
</feature>
<dbReference type="Proteomes" id="UP000092574">
    <property type="component" value="Chromosome"/>
</dbReference>
<dbReference type="AlphaFoldDB" id="A0A1C7IB67"/>
<name>A0A1C7IB67_9FIRM</name>
<proteinExistence type="predicted"/>
<gene>
    <name evidence="2" type="ORF">A4V09_08230</name>
</gene>
<keyword evidence="3" id="KW-1185">Reference proteome</keyword>
<dbReference type="RefSeq" id="WP_065541942.1">
    <property type="nucleotide sequence ID" value="NZ_CP015405.2"/>
</dbReference>
<keyword evidence="1" id="KW-0472">Membrane</keyword>
<evidence type="ECO:0000313" key="3">
    <source>
        <dbReference type="Proteomes" id="UP000092574"/>
    </source>
</evidence>